<proteinExistence type="predicted"/>
<dbReference type="EMBL" id="MF768985">
    <property type="protein sequence ID" value="ATU83953.1"/>
    <property type="molecule type" value="Genomic_DNA"/>
</dbReference>
<accession>A0A2D3I6E3</accession>
<name>A0A2D3I6E3_9VIRU</name>
<protein>
    <submittedName>
        <fullName evidence="1">ORF211</fullName>
    </submittedName>
</protein>
<evidence type="ECO:0000313" key="1">
    <source>
        <dbReference type="EMBL" id="ATU83953.1"/>
    </source>
</evidence>
<sequence length="72" mass="8743">MWSNLTGVFLMLVLPPSRRKKMEKIHRHRLPLQQFLLLHHTKVTQLWRGRKKRKKLMKTKVASMKVQKMLLL</sequence>
<dbReference type="Proteomes" id="UP000267516">
    <property type="component" value="Segment"/>
</dbReference>
<reference evidence="1" key="1">
    <citation type="journal article" date="2018" name="Aquaculture">
        <title>Complete genome sequence of a white spot syndrome virus associated with a disease incursion in Australia.</title>
        <authorList>
            <person name="Oakey J."/>
            <person name="Smith C.S."/>
        </authorList>
    </citation>
    <scope>NUCLEOTIDE SEQUENCE [LARGE SCALE GENOMIC DNA]</scope>
    <source>
        <strain evidence="1">WSSV-AU</strain>
    </source>
</reference>
<organism evidence="1">
    <name type="scientific">White spot syndrome virus</name>
    <dbReference type="NCBI Taxonomy" id="342409"/>
    <lineage>
        <taxon>Viruses</taxon>
        <taxon>Viruses incertae sedis</taxon>
        <taxon>Naldaviricetes</taxon>
        <taxon>Nimaviridae</taxon>
        <taxon>Whispovirus</taxon>
    </lineage>
</organism>